<dbReference type="GO" id="GO:0003676">
    <property type="term" value="F:nucleic acid binding"/>
    <property type="evidence" value="ECO:0007669"/>
    <property type="project" value="InterPro"/>
</dbReference>
<comment type="caution">
    <text evidence="2">The sequence shown here is derived from an EMBL/GenBank/DDBJ whole genome shotgun (WGS) entry which is preliminary data.</text>
</comment>
<gene>
    <name evidence="2" type="ORF">FRX31_032204</name>
</gene>
<dbReference type="EMBL" id="JABWDY010040326">
    <property type="protein sequence ID" value="KAF5178210.1"/>
    <property type="molecule type" value="Genomic_DNA"/>
</dbReference>
<evidence type="ECO:0000259" key="1">
    <source>
        <dbReference type="Pfam" id="PF13456"/>
    </source>
</evidence>
<dbReference type="OrthoDB" id="1906820at2759"/>
<proteinExistence type="predicted"/>
<dbReference type="AlphaFoldDB" id="A0A7J6V1F9"/>
<evidence type="ECO:0000313" key="2">
    <source>
        <dbReference type="EMBL" id="KAF5178210.1"/>
    </source>
</evidence>
<dbReference type="Proteomes" id="UP000554482">
    <property type="component" value="Unassembled WGS sequence"/>
</dbReference>
<dbReference type="InterPro" id="IPR044730">
    <property type="entry name" value="RNase_H-like_dom_plant"/>
</dbReference>
<dbReference type="Gene3D" id="3.30.420.10">
    <property type="entry name" value="Ribonuclease H-like superfamily/Ribonuclease H"/>
    <property type="match status" value="1"/>
</dbReference>
<dbReference type="InterPro" id="IPR002156">
    <property type="entry name" value="RNaseH_domain"/>
</dbReference>
<accession>A0A7J6V1F9</accession>
<dbReference type="InterPro" id="IPR012337">
    <property type="entry name" value="RNaseH-like_sf"/>
</dbReference>
<dbReference type="PANTHER" id="PTHR47074">
    <property type="entry name" value="BNAC02G40300D PROTEIN"/>
    <property type="match status" value="1"/>
</dbReference>
<dbReference type="Pfam" id="PF13456">
    <property type="entry name" value="RVT_3"/>
    <property type="match status" value="1"/>
</dbReference>
<sequence>MSEVIQAAIFSWDRWWHDLISIPYGSFADSYNDSSCIAPCMQVDASCVTMFVDAAFDVCRGKGAIGVVITSAEGGILGSGYKCIQARSAQEAELVVVEGALNLARLKGYRRIIVKGDCQIIMKALAGNVHSPDLSWQSNTIFQNILASSLTFELVYFIWIKRSCNVQAHEVAKWAYCHLAMGPSLDCMLDAADAPVSL</sequence>
<dbReference type="PANTHER" id="PTHR47074:SF11">
    <property type="entry name" value="REVERSE TRANSCRIPTASE-LIKE PROTEIN"/>
    <property type="match status" value="1"/>
</dbReference>
<feature type="domain" description="RNase H type-1" evidence="1">
    <location>
        <begin position="52"/>
        <end position="175"/>
    </location>
</feature>
<protein>
    <recommendedName>
        <fullName evidence="1">RNase H type-1 domain-containing protein</fullName>
    </recommendedName>
</protein>
<dbReference type="GO" id="GO:0004523">
    <property type="term" value="F:RNA-DNA hybrid ribonuclease activity"/>
    <property type="evidence" value="ECO:0007669"/>
    <property type="project" value="InterPro"/>
</dbReference>
<keyword evidence="3" id="KW-1185">Reference proteome</keyword>
<dbReference type="InterPro" id="IPR036397">
    <property type="entry name" value="RNaseH_sf"/>
</dbReference>
<organism evidence="2 3">
    <name type="scientific">Thalictrum thalictroides</name>
    <name type="common">Rue-anemone</name>
    <name type="synonym">Anemone thalictroides</name>
    <dbReference type="NCBI Taxonomy" id="46969"/>
    <lineage>
        <taxon>Eukaryota</taxon>
        <taxon>Viridiplantae</taxon>
        <taxon>Streptophyta</taxon>
        <taxon>Embryophyta</taxon>
        <taxon>Tracheophyta</taxon>
        <taxon>Spermatophyta</taxon>
        <taxon>Magnoliopsida</taxon>
        <taxon>Ranunculales</taxon>
        <taxon>Ranunculaceae</taxon>
        <taxon>Thalictroideae</taxon>
        <taxon>Thalictrum</taxon>
    </lineage>
</organism>
<dbReference type="CDD" id="cd06222">
    <property type="entry name" value="RNase_H_like"/>
    <property type="match status" value="1"/>
</dbReference>
<reference evidence="2 3" key="1">
    <citation type="submission" date="2020-06" db="EMBL/GenBank/DDBJ databases">
        <title>Transcriptomic and genomic resources for Thalictrum thalictroides and T. hernandezii: Facilitating candidate gene discovery in an emerging model plant lineage.</title>
        <authorList>
            <person name="Arias T."/>
            <person name="Riano-Pachon D.M."/>
            <person name="Di Stilio V.S."/>
        </authorList>
    </citation>
    <scope>NUCLEOTIDE SEQUENCE [LARGE SCALE GENOMIC DNA]</scope>
    <source>
        <strain evidence="3">cv. WT478/WT964</strain>
        <tissue evidence="2">Leaves</tissue>
    </source>
</reference>
<dbReference type="InterPro" id="IPR052929">
    <property type="entry name" value="RNase_H-like_EbsB-rel"/>
</dbReference>
<evidence type="ECO:0000313" key="3">
    <source>
        <dbReference type="Proteomes" id="UP000554482"/>
    </source>
</evidence>
<dbReference type="SUPFAM" id="SSF53098">
    <property type="entry name" value="Ribonuclease H-like"/>
    <property type="match status" value="1"/>
</dbReference>
<name>A0A7J6V1F9_THATH</name>